<comment type="caution">
    <text evidence="6">The sequence shown here is derived from an EMBL/GenBank/DDBJ whole genome shotgun (WGS) entry which is preliminary data.</text>
</comment>
<sequence>MAKTKRILIHLECTVCKNRNYTTEKNPENAALKKEAGREKLLLRKYCKRCRKVTEHKEVKI</sequence>
<evidence type="ECO:0000256" key="1">
    <source>
        <dbReference type="ARBA" id="ARBA00007596"/>
    </source>
</evidence>
<evidence type="ECO:0000256" key="4">
    <source>
        <dbReference type="ARBA" id="ARBA00035176"/>
    </source>
</evidence>
<evidence type="ECO:0000256" key="2">
    <source>
        <dbReference type="ARBA" id="ARBA00022980"/>
    </source>
</evidence>
<dbReference type="GO" id="GO:0005840">
    <property type="term" value="C:ribosome"/>
    <property type="evidence" value="ECO:0007669"/>
    <property type="project" value="UniProtKB-KW"/>
</dbReference>
<dbReference type="STRING" id="1797737.A2196_01320"/>
<dbReference type="EMBL" id="MFCA01000013">
    <property type="protein sequence ID" value="OGE02527.1"/>
    <property type="molecule type" value="Genomic_DNA"/>
</dbReference>
<dbReference type="InterPro" id="IPR001705">
    <property type="entry name" value="Ribosomal_bL33"/>
</dbReference>
<dbReference type="SUPFAM" id="SSF57829">
    <property type="entry name" value="Zn-binding ribosomal proteins"/>
    <property type="match status" value="1"/>
</dbReference>
<keyword evidence="2 5" id="KW-0689">Ribosomal protein</keyword>
<dbReference type="HAMAP" id="MF_00294">
    <property type="entry name" value="Ribosomal_bL33"/>
    <property type="match status" value="1"/>
</dbReference>
<dbReference type="InterPro" id="IPR011332">
    <property type="entry name" value="Ribosomal_zn-bd"/>
</dbReference>
<dbReference type="Gene3D" id="2.20.28.120">
    <property type="entry name" value="Ribosomal protein L33"/>
    <property type="match status" value="1"/>
</dbReference>
<evidence type="ECO:0000256" key="5">
    <source>
        <dbReference type="HAMAP-Rule" id="MF_00294"/>
    </source>
</evidence>
<name>A0A1F5HED7_9BACT</name>
<organism evidence="6 7">
    <name type="scientific">Candidatus Curtissbacteria bacterium RIFOXYA1_FULL_41_14</name>
    <dbReference type="NCBI Taxonomy" id="1797737"/>
    <lineage>
        <taxon>Bacteria</taxon>
        <taxon>Candidatus Curtissiibacteriota</taxon>
    </lineage>
</organism>
<dbReference type="GO" id="GO:0003735">
    <property type="term" value="F:structural constituent of ribosome"/>
    <property type="evidence" value="ECO:0007669"/>
    <property type="project" value="InterPro"/>
</dbReference>
<keyword evidence="3 5" id="KW-0687">Ribonucleoprotein</keyword>
<dbReference type="InterPro" id="IPR038584">
    <property type="entry name" value="Ribosomal_bL33_sf"/>
</dbReference>
<protein>
    <recommendedName>
        <fullName evidence="4 5">Large ribosomal subunit protein bL33</fullName>
    </recommendedName>
</protein>
<dbReference type="GO" id="GO:1990904">
    <property type="term" value="C:ribonucleoprotein complex"/>
    <property type="evidence" value="ECO:0007669"/>
    <property type="project" value="UniProtKB-KW"/>
</dbReference>
<gene>
    <name evidence="5" type="primary">rpmG</name>
    <name evidence="6" type="ORF">A2196_01320</name>
</gene>
<dbReference type="NCBIfam" id="TIGR01023">
    <property type="entry name" value="rpmG_bact"/>
    <property type="match status" value="1"/>
</dbReference>
<dbReference type="AlphaFoldDB" id="A0A1F5HED7"/>
<dbReference type="NCBIfam" id="NF001764">
    <property type="entry name" value="PRK00504.1"/>
    <property type="match status" value="1"/>
</dbReference>
<dbReference type="Proteomes" id="UP000176751">
    <property type="component" value="Unassembled WGS sequence"/>
</dbReference>
<evidence type="ECO:0000256" key="3">
    <source>
        <dbReference type="ARBA" id="ARBA00023274"/>
    </source>
</evidence>
<proteinExistence type="inferred from homology"/>
<comment type="similarity">
    <text evidence="1 5">Belongs to the bacterial ribosomal protein bL33 family.</text>
</comment>
<accession>A0A1F5HED7</accession>
<reference evidence="6 7" key="1">
    <citation type="journal article" date="2016" name="Nat. Commun.">
        <title>Thousands of microbial genomes shed light on interconnected biogeochemical processes in an aquifer system.</title>
        <authorList>
            <person name="Anantharaman K."/>
            <person name="Brown C.T."/>
            <person name="Hug L.A."/>
            <person name="Sharon I."/>
            <person name="Castelle C.J."/>
            <person name="Probst A.J."/>
            <person name="Thomas B.C."/>
            <person name="Singh A."/>
            <person name="Wilkins M.J."/>
            <person name="Karaoz U."/>
            <person name="Brodie E.L."/>
            <person name="Williams K.H."/>
            <person name="Hubbard S.S."/>
            <person name="Banfield J.F."/>
        </authorList>
    </citation>
    <scope>NUCLEOTIDE SEQUENCE [LARGE SCALE GENOMIC DNA]</scope>
</reference>
<evidence type="ECO:0000313" key="7">
    <source>
        <dbReference type="Proteomes" id="UP000176751"/>
    </source>
</evidence>
<evidence type="ECO:0000313" key="6">
    <source>
        <dbReference type="EMBL" id="OGE02527.1"/>
    </source>
</evidence>
<dbReference type="GO" id="GO:0005737">
    <property type="term" value="C:cytoplasm"/>
    <property type="evidence" value="ECO:0007669"/>
    <property type="project" value="UniProtKB-ARBA"/>
</dbReference>
<dbReference type="GO" id="GO:0006412">
    <property type="term" value="P:translation"/>
    <property type="evidence" value="ECO:0007669"/>
    <property type="project" value="UniProtKB-UniRule"/>
</dbReference>
<dbReference type="Pfam" id="PF00471">
    <property type="entry name" value="Ribosomal_L33"/>
    <property type="match status" value="1"/>
</dbReference>